<reference evidence="9" key="1">
    <citation type="submission" date="2022-10" db="EMBL/GenBank/DDBJ databases">
        <authorList>
            <person name="Hyden B.L."/>
            <person name="Feng K."/>
            <person name="Yates T."/>
            <person name="Jawdy S."/>
            <person name="Smart L.B."/>
            <person name="Muchero W."/>
        </authorList>
    </citation>
    <scope>NUCLEOTIDE SEQUENCE</scope>
    <source>
        <tissue evidence="9">Shoot tip</tissue>
    </source>
</reference>
<evidence type="ECO:0000259" key="8">
    <source>
        <dbReference type="Pfam" id="PF13193"/>
    </source>
</evidence>
<dbReference type="Proteomes" id="UP001141253">
    <property type="component" value="Chromosome 6"/>
</dbReference>
<evidence type="ECO:0000256" key="2">
    <source>
        <dbReference type="ARBA" id="ARBA00006432"/>
    </source>
</evidence>
<evidence type="ECO:0000259" key="7">
    <source>
        <dbReference type="Pfam" id="PF00501"/>
    </source>
</evidence>
<feature type="domain" description="AMP-dependent synthetase/ligase" evidence="7">
    <location>
        <begin position="7"/>
        <end position="87"/>
    </location>
</feature>
<dbReference type="InterPro" id="IPR000873">
    <property type="entry name" value="AMP-dep_synth/lig_dom"/>
</dbReference>
<evidence type="ECO:0000313" key="9">
    <source>
        <dbReference type="EMBL" id="KAJ6380775.1"/>
    </source>
</evidence>
<dbReference type="Gene3D" id="3.30.300.30">
    <property type="match status" value="1"/>
</dbReference>
<keyword evidence="10" id="KW-1185">Reference proteome</keyword>
<name>A0ABQ9BCI0_9ROSI</name>
<dbReference type="PANTHER" id="PTHR43859">
    <property type="entry name" value="ACYL-ACTIVATING ENZYME"/>
    <property type="match status" value="1"/>
</dbReference>
<dbReference type="InterPro" id="IPR045851">
    <property type="entry name" value="AMP-bd_C_sf"/>
</dbReference>
<dbReference type="Gene3D" id="3.40.50.12780">
    <property type="entry name" value="N-terminal domain of ligase-like"/>
    <property type="match status" value="1"/>
</dbReference>
<keyword evidence="4" id="KW-0547">Nucleotide-binding</keyword>
<feature type="compositionally biased region" description="Polar residues" evidence="6">
    <location>
        <begin position="241"/>
        <end position="254"/>
    </location>
</feature>
<evidence type="ECO:0000313" key="10">
    <source>
        <dbReference type="Proteomes" id="UP001141253"/>
    </source>
</evidence>
<dbReference type="EMBL" id="JAPFFI010000009">
    <property type="protein sequence ID" value="KAJ6380775.1"/>
    <property type="molecule type" value="Genomic_DNA"/>
</dbReference>
<protein>
    <submittedName>
        <fullName evidence="9">Uncharacterized protein</fullName>
    </submittedName>
</protein>
<sequence>MKPLGFHVSHTYGLTEVGPALVCEWQAKWNNLPSQDQSKIMARQGINSVSLAHMDVKDLNTMISVPRDGKTMGEVVLKGSTVMKGYFKNPKATAEAFRNGWFATGDIGVIHPDGYLEIKDRSKDVIISGGENISSVELESVLYSHPRVLEAAVVAMPHPVWGESPCAFLAIKKNSDGKCDDLNEADIIAYCRTKLPHYMVPKKVEFIPELPKTSTGKIQKFQLRELARNFVVSETFPSEKSGQVNANTEIQGRQAQPARLASSRL</sequence>
<accession>A0ABQ9BCI0</accession>
<evidence type="ECO:0000256" key="3">
    <source>
        <dbReference type="ARBA" id="ARBA00022598"/>
    </source>
</evidence>
<proteinExistence type="inferred from homology"/>
<feature type="domain" description="AMP-binding enzyme C-terminal" evidence="8">
    <location>
        <begin position="137"/>
        <end position="217"/>
    </location>
</feature>
<dbReference type="Pfam" id="PF13193">
    <property type="entry name" value="AMP-binding_C"/>
    <property type="match status" value="1"/>
</dbReference>
<evidence type="ECO:0000256" key="4">
    <source>
        <dbReference type="ARBA" id="ARBA00022741"/>
    </source>
</evidence>
<evidence type="ECO:0000256" key="6">
    <source>
        <dbReference type="SAM" id="MobiDB-lite"/>
    </source>
</evidence>
<keyword evidence="5" id="KW-0067">ATP-binding</keyword>
<comment type="subcellular location">
    <subcellularLocation>
        <location evidence="1">Cytoplasm</location>
        <location evidence="1">Cytosol</location>
    </subcellularLocation>
</comment>
<dbReference type="SUPFAM" id="SSF56801">
    <property type="entry name" value="Acetyl-CoA synthetase-like"/>
    <property type="match status" value="1"/>
</dbReference>
<dbReference type="PANTHER" id="PTHR43859:SF2">
    <property type="entry name" value="BUTYRATE--COA LIGASE AAE11, PEROXISOMAL"/>
    <property type="match status" value="1"/>
</dbReference>
<comment type="similarity">
    <text evidence="2">Belongs to the ATP-dependent AMP-binding enzyme family.</text>
</comment>
<gene>
    <name evidence="9" type="ORF">OIU77_029636</name>
</gene>
<organism evidence="9 10">
    <name type="scientific">Salix suchowensis</name>
    <dbReference type="NCBI Taxonomy" id="1278906"/>
    <lineage>
        <taxon>Eukaryota</taxon>
        <taxon>Viridiplantae</taxon>
        <taxon>Streptophyta</taxon>
        <taxon>Embryophyta</taxon>
        <taxon>Tracheophyta</taxon>
        <taxon>Spermatophyta</taxon>
        <taxon>Magnoliopsida</taxon>
        <taxon>eudicotyledons</taxon>
        <taxon>Gunneridae</taxon>
        <taxon>Pentapetalae</taxon>
        <taxon>rosids</taxon>
        <taxon>fabids</taxon>
        <taxon>Malpighiales</taxon>
        <taxon>Salicaceae</taxon>
        <taxon>Saliceae</taxon>
        <taxon>Salix</taxon>
    </lineage>
</organism>
<evidence type="ECO:0000256" key="1">
    <source>
        <dbReference type="ARBA" id="ARBA00004514"/>
    </source>
</evidence>
<dbReference type="Pfam" id="PF00501">
    <property type="entry name" value="AMP-binding"/>
    <property type="match status" value="1"/>
</dbReference>
<dbReference type="InterPro" id="IPR042099">
    <property type="entry name" value="ANL_N_sf"/>
</dbReference>
<comment type="caution">
    <text evidence="9">The sequence shown here is derived from an EMBL/GenBank/DDBJ whole genome shotgun (WGS) entry which is preliminary data.</text>
</comment>
<reference evidence="9" key="2">
    <citation type="journal article" date="2023" name="Int. J. Mol. Sci.">
        <title>De Novo Assembly and Annotation of 11 Diverse Shrub Willow (Salix) Genomes Reveals Novel Gene Organization in Sex-Linked Regions.</title>
        <authorList>
            <person name="Hyden B."/>
            <person name="Feng K."/>
            <person name="Yates T.B."/>
            <person name="Jawdy S."/>
            <person name="Cereghino C."/>
            <person name="Smart L.B."/>
            <person name="Muchero W."/>
        </authorList>
    </citation>
    <scope>NUCLEOTIDE SEQUENCE</scope>
    <source>
        <tissue evidence="9">Shoot tip</tissue>
    </source>
</reference>
<dbReference type="InterPro" id="IPR025110">
    <property type="entry name" value="AMP-bd_C"/>
</dbReference>
<evidence type="ECO:0000256" key="5">
    <source>
        <dbReference type="ARBA" id="ARBA00022840"/>
    </source>
</evidence>
<keyword evidence="3" id="KW-0436">Ligase</keyword>
<feature type="region of interest" description="Disordered" evidence="6">
    <location>
        <begin position="241"/>
        <end position="265"/>
    </location>
</feature>